<dbReference type="InterPro" id="IPR011335">
    <property type="entry name" value="Restrct_endonuc-II-like"/>
</dbReference>
<feature type="domain" description="TnsA endonuclease C-terminal" evidence="1">
    <location>
        <begin position="187"/>
        <end position="242"/>
    </location>
</feature>
<evidence type="ECO:0000259" key="2">
    <source>
        <dbReference type="Pfam" id="PF08722"/>
    </source>
</evidence>
<dbReference type="Gene3D" id="1.10.10.10">
    <property type="entry name" value="Winged helix-like DNA-binding domain superfamily/Winged helix DNA-binding domain"/>
    <property type="match status" value="1"/>
</dbReference>
<keyword evidence="4" id="KW-1185">Reference proteome</keyword>
<feature type="domain" description="TnsA endonuclease N-terminal" evidence="2">
    <location>
        <begin position="66"/>
        <end position="159"/>
    </location>
</feature>
<dbReference type="InterPro" id="IPR014832">
    <property type="entry name" value="TnsA_C"/>
</dbReference>
<keyword evidence="3" id="KW-0378">Hydrolase</keyword>
<name>A0A937AC40_9BACT</name>
<dbReference type="InterPro" id="IPR036388">
    <property type="entry name" value="WH-like_DNA-bd_sf"/>
</dbReference>
<keyword evidence="3" id="KW-0540">Nuclease</keyword>
<dbReference type="EMBL" id="JAERQG010000001">
    <property type="protein sequence ID" value="MBL0763906.1"/>
    <property type="molecule type" value="Genomic_DNA"/>
</dbReference>
<dbReference type="GO" id="GO:0003676">
    <property type="term" value="F:nucleic acid binding"/>
    <property type="evidence" value="ECO:0007669"/>
    <property type="project" value="InterPro"/>
</dbReference>
<dbReference type="RefSeq" id="WP_201916988.1">
    <property type="nucleotide sequence ID" value="NZ_JAERQG010000001.1"/>
</dbReference>
<dbReference type="InterPro" id="IPR011856">
    <property type="entry name" value="tRNA_endonuc-like_dom_sf"/>
</dbReference>
<accession>A0A937AC40</accession>
<gene>
    <name evidence="3" type="ORF">JKP34_01505</name>
</gene>
<reference evidence="3" key="1">
    <citation type="submission" date="2021-01" db="EMBL/GenBank/DDBJ databases">
        <title>Marivirga sp. nov., isolated from intertidal surface sediments.</title>
        <authorList>
            <person name="Zhang M."/>
        </authorList>
    </citation>
    <scope>NUCLEOTIDE SEQUENCE</scope>
    <source>
        <strain evidence="3">SM1354</strain>
    </source>
</reference>
<evidence type="ECO:0000259" key="1">
    <source>
        <dbReference type="Pfam" id="PF08721"/>
    </source>
</evidence>
<dbReference type="AlphaFoldDB" id="A0A937AC40"/>
<dbReference type="Pfam" id="PF08722">
    <property type="entry name" value="Tn7_TnsA-like_N"/>
    <property type="match status" value="1"/>
</dbReference>
<evidence type="ECO:0000313" key="4">
    <source>
        <dbReference type="Proteomes" id="UP000642920"/>
    </source>
</evidence>
<dbReference type="GO" id="GO:0004519">
    <property type="term" value="F:endonuclease activity"/>
    <property type="evidence" value="ECO:0007669"/>
    <property type="project" value="UniProtKB-KW"/>
</dbReference>
<protein>
    <submittedName>
        <fullName evidence="3">TnsA endonuclease N-terminal domain-containing protein</fullName>
    </submittedName>
</protein>
<proteinExistence type="predicted"/>
<keyword evidence="3" id="KW-0255">Endonuclease</keyword>
<dbReference type="Pfam" id="PF08721">
    <property type="entry name" value="Tn7_Tnp_TnsA_C"/>
    <property type="match status" value="1"/>
</dbReference>
<dbReference type="InterPro" id="IPR014833">
    <property type="entry name" value="TnsA_N"/>
</dbReference>
<comment type="caution">
    <text evidence="3">The sequence shown here is derived from an EMBL/GenBank/DDBJ whole genome shotgun (WGS) entry which is preliminary data.</text>
</comment>
<evidence type="ECO:0000313" key="3">
    <source>
        <dbReference type="EMBL" id="MBL0763906.1"/>
    </source>
</evidence>
<dbReference type="Proteomes" id="UP000642920">
    <property type="component" value="Unassembled WGS sequence"/>
</dbReference>
<organism evidence="3 4">
    <name type="scientific">Marivirga atlantica</name>
    <dbReference type="NCBI Taxonomy" id="1548457"/>
    <lineage>
        <taxon>Bacteria</taxon>
        <taxon>Pseudomonadati</taxon>
        <taxon>Bacteroidota</taxon>
        <taxon>Cytophagia</taxon>
        <taxon>Cytophagales</taxon>
        <taxon>Marivirgaceae</taxon>
        <taxon>Marivirga</taxon>
    </lineage>
</organism>
<sequence length="273" mass="32098">MKGPSYKSKIKQKRGYGQGVEYIPWIKVGEFSGRGNSVRSLGLKHKREHHFHSNKEAEIFYIFDLSPEVEEIREQFPLLDYELARNIAEEMGISYPSTKNSDPHILTTDFFVIYKSGTQIAYTFKYLKELSDKPRKLELFELERRYWKRKGIEFKIITDKNLPSRKERLAYKDLHASCQNNNYELTYFQNVYAFLNQKAEHQNMECLNYLLRESDKFFAYSPGTSLRLIKILIARRLITTDLNILITDENKLLTNLKFNVDYATSISESDLAA</sequence>
<dbReference type="CDD" id="cd22362">
    <property type="entry name" value="TnsA_endonuclease-like"/>
    <property type="match status" value="1"/>
</dbReference>
<dbReference type="Gene3D" id="3.40.1350.10">
    <property type="match status" value="1"/>
</dbReference>
<dbReference type="SUPFAM" id="SSF52980">
    <property type="entry name" value="Restriction endonuclease-like"/>
    <property type="match status" value="1"/>
</dbReference>